<feature type="transmembrane region" description="Helical" evidence="1">
    <location>
        <begin position="100"/>
        <end position="121"/>
    </location>
</feature>
<comment type="caution">
    <text evidence="2">The sequence shown here is derived from an EMBL/GenBank/DDBJ whole genome shotgun (WGS) entry which is preliminary data.</text>
</comment>
<evidence type="ECO:0000313" key="3">
    <source>
        <dbReference type="Proteomes" id="UP000257127"/>
    </source>
</evidence>
<keyword evidence="1" id="KW-0812">Transmembrane</keyword>
<gene>
    <name evidence="2" type="ORF">DXU93_03975</name>
</gene>
<organism evidence="2 3">
    <name type="scientific">Brumimicrobium aurantiacum</name>
    <dbReference type="NCBI Taxonomy" id="1737063"/>
    <lineage>
        <taxon>Bacteria</taxon>
        <taxon>Pseudomonadati</taxon>
        <taxon>Bacteroidota</taxon>
        <taxon>Flavobacteriia</taxon>
        <taxon>Flavobacteriales</taxon>
        <taxon>Crocinitomicaceae</taxon>
        <taxon>Brumimicrobium</taxon>
    </lineage>
</organism>
<dbReference type="EMBL" id="QURB01000002">
    <property type="protein sequence ID" value="RFC54988.1"/>
    <property type="molecule type" value="Genomic_DNA"/>
</dbReference>
<feature type="transmembrane region" description="Helical" evidence="1">
    <location>
        <begin position="133"/>
        <end position="151"/>
    </location>
</feature>
<sequence length="172" mass="19465">MANIKMKYLPFENITFQTKLDPEEILSRINKVIEPKKTFRMTGIFGSSNHKPYEGSIIGNSFNITRIIGYRNSFLPIIKGSIKKDFGETEVNVKMRLHPFVLVFMFIWCGGVGFGFLALLTSSIGKGTFEPTILIPLAMLLFGYGLTTGGFKYESIKSRKYLAELFEAEIKI</sequence>
<keyword evidence="1" id="KW-1133">Transmembrane helix</keyword>
<evidence type="ECO:0000256" key="1">
    <source>
        <dbReference type="SAM" id="Phobius"/>
    </source>
</evidence>
<evidence type="ECO:0000313" key="2">
    <source>
        <dbReference type="EMBL" id="RFC54988.1"/>
    </source>
</evidence>
<name>A0A3E1EZK8_9FLAO</name>
<keyword evidence="1" id="KW-0472">Membrane</keyword>
<dbReference type="Proteomes" id="UP000257127">
    <property type="component" value="Unassembled WGS sequence"/>
</dbReference>
<protein>
    <submittedName>
        <fullName evidence="2">Uncharacterized protein</fullName>
    </submittedName>
</protein>
<accession>A0A3E1EZK8</accession>
<proteinExistence type="predicted"/>
<reference evidence="2 3" key="1">
    <citation type="submission" date="2018-08" db="EMBL/GenBank/DDBJ databases">
        <title>The draft genome squence of Brumimicrobium sp. N62.</title>
        <authorList>
            <person name="Du Z.-J."/>
            <person name="Luo H.-R."/>
        </authorList>
    </citation>
    <scope>NUCLEOTIDE SEQUENCE [LARGE SCALE GENOMIC DNA]</scope>
    <source>
        <strain evidence="2 3">N62</strain>
    </source>
</reference>
<dbReference type="AlphaFoldDB" id="A0A3E1EZK8"/>
<keyword evidence="3" id="KW-1185">Reference proteome</keyword>